<dbReference type="PANTHER" id="PTHR43737">
    <property type="entry name" value="BLL7424 PROTEIN"/>
    <property type="match status" value="1"/>
</dbReference>
<evidence type="ECO:0000313" key="2">
    <source>
        <dbReference type="Proteomes" id="UP000027647"/>
    </source>
</evidence>
<dbReference type="Proteomes" id="UP000027647">
    <property type="component" value="Unassembled WGS sequence"/>
</dbReference>
<dbReference type="EMBL" id="JMIW01000013">
    <property type="protein sequence ID" value="KEO86735.1"/>
    <property type="molecule type" value="Genomic_DNA"/>
</dbReference>
<dbReference type="SUPFAM" id="SSF53649">
    <property type="entry name" value="Alkaline phosphatase-like"/>
    <property type="match status" value="1"/>
</dbReference>
<dbReference type="PANTHER" id="PTHR43737:SF1">
    <property type="entry name" value="DUF1501 DOMAIN-CONTAINING PROTEIN"/>
    <property type="match status" value="1"/>
</dbReference>
<evidence type="ECO:0000313" key="1">
    <source>
        <dbReference type="EMBL" id="KEO86735.1"/>
    </source>
</evidence>
<dbReference type="STRING" id="1044.EH31_06595"/>
<dbReference type="InterPro" id="IPR010869">
    <property type="entry name" value="DUF1501"/>
</dbReference>
<keyword evidence="2" id="KW-1185">Reference proteome</keyword>
<organism evidence="1 2">
    <name type="scientific">Erythrobacter longus</name>
    <dbReference type="NCBI Taxonomy" id="1044"/>
    <lineage>
        <taxon>Bacteria</taxon>
        <taxon>Pseudomonadati</taxon>
        <taxon>Pseudomonadota</taxon>
        <taxon>Alphaproteobacteria</taxon>
        <taxon>Sphingomonadales</taxon>
        <taxon>Erythrobacteraceae</taxon>
        <taxon>Erythrobacter/Porphyrobacter group</taxon>
        <taxon>Erythrobacter</taxon>
    </lineage>
</organism>
<comment type="caution">
    <text evidence="1">The sequence shown here is derived from an EMBL/GenBank/DDBJ whole genome shotgun (WGS) entry which is preliminary data.</text>
</comment>
<reference evidence="1 2" key="1">
    <citation type="submission" date="2014-04" db="EMBL/GenBank/DDBJ databases">
        <title>A comprehensive comparison of genomes of Erythrobacter spp. strains.</title>
        <authorList>
            <person name="Zheng Q."/>
        </authorList>
    </citation>
    <scope>NUCLEOTIDE SEQUENCE [LARGE SCALE GENOMIC DNA]</scope>
    <source>
        <strain evidence="1 2">DSM 6997</strain>
    </source>
</reference>
<dbReference type="eggNOG" id="COG4102">
    <property type="taxonomic scope" value="Bacteria"/>
</dbReference>
<dbReference type="Pfam" id="PF07394">
    <property type="entry name" value="DUF1501"/>
    <property type="match status" value="1"/>
</dbReference>
<sequence>MYVSKAGEMCRRVFLRRTAALSAVGAGSAYALGLAGLGELAAQSGSADYKALVCVFLAGGNDHSNTLIPYDNLNYSRYSALRGGVEGVALPQADLRSTVLLPRERQTLTDDQVLALAPSLPRLKARFDEGVMAPVMNVGPLLAPLTRSQYESPNTNAYPRPAKLFSHNDQQSTWQAFRPEGAVTGWGGLLGDIAMSSNQNAMFTAINTSGNAVFLSGQETGAYRVGSSGATRVGGLSALYGSAVAGNALDTLLRFQGGHVFETDQATVNARSIDYSGFVNDALEKAPDFTRYADGSGLAGQLSLVSQVMAARQELGVSRQVFFVTMGGFDNHTDLKGKHQGLLAEVDAALDEFYSVIERLGMKDNMTAFTASDFGRTLTYNGRGSEHGWGGHHFVLGGGVKGGQIYGRAPHVSVSTDDQVGQGRLLPTIAVDQYASTLAQWFGVRTSDLHYVAPNIGRFATPDVGFMRV</sequence>
<dbReference type="InterPro" id="IPR017850">
    <property type="entry name" value="Alkaline_phosphatase_core_sf"/>
</dbReference>
<gene>
    <name evidence="1" type="ORF">EH31_06595</name>
</gene>
<proteinExistence type="predicted"/>
<dbReference type="OrthoDB" id="9779968at2"/>
<dbReference type="RefSeq" id="WP_034962506.1">
    <property type="nucleotide sequence ID" value="NZ_JMIW01000013.1"/>
</dbReference>
<name>A0A074M2B8_ERYLO</name>
<dbReference type="AlphaFoldDB" id="A0A074M2B8"/>
<protein>
    <submittedName>
        <fullName evidence="1">Tat pathway signal protein</fullName>
    </submittedName>
</protein>
<accession>A0A074M2B8</accession>